<evidence type="ECO:0000256" key="5">
    <source>
        <dbReference type="ARBA" id="ARBA00023125"/>
    </source>
</evidence>
<dbReference type="InterPro" id="IPR003601">
    <property type="entry name" value="Topo_IA_2"/>
</dbReference>
<dbReference type="InterPro" id="IPR023406">
    <property type="entry name" value="Topo_IA_AS"/>
</dbReference>
<feature type="domain" description="Toprim" evidence="9">
    <location>
        <begin position="4"/>
        <end position="150"/>
    </location>
</feature>
<dbReference type="InterPro" id="IPR006171">
    <property type="entry name" value="TOPRIM_dom"/>
</dbReference>
<accession>A0ABP1GER5</accession>
<feature type="compositionally biased region" description="Basic residues" evidence="8">
    <location>
        <begin position="825"/>
        <end position="843"/>
    </location>
</feature>
<dbReference type="PANTHER" id="PTHR11390:SF20">
    <property type="entry name" value="DNA TOPOISOMERASE 3-BETA-1"/>
    <property type="match status" value="1"/>
</dbReference>
<dbReference type="SMART" id="SM00436">
    <property type="entry name" value="TOP1Bc"/>
    <property type="match status" value="1"/>
</dbReference>
<dbReference type="Pfam" id="PF23546">
    <property type="entry name" value="Zn_ribbon_TOP3B"/>
    <property type="match status" value="1"/>
</dbReference>
<organism evidence="11 12">
    <name type="scientific">Coccomyxa viridis</name>
    <dbReference type="NCBI Taxonomy" id="1274662"/>
    <lineage>
        <taxon>Eukaryota</taxon>
        <taxon>Viridiplantae</taxon>
        <taxon>Chlorophyta</taxon>
        <taxon>core chlorophytes</taxon>
        <taxon>Trebouxiophyceae</taxon>
        <taxon>Trebouxiophyceae incertae sedis</taxon>
        <taxon>Coccomyxaceae</taxon>
        <taxon>Coccomyxa</taxon>
    </lineage>
</organism>
<evidence type="ECO:0000256" key="1">
    <source>
        <dbReference type="ARBA" id="ARBA00000213"/>
    </source>
</evidence>
<dbReference type="Pfam" id="PF01751">
    <property type="entry name" value="Toprim"/>
    <property type="match status" value="1"/>
</dbReference>
<dbReference type="Gene3D" id="2.70.20.10">
    <property type="entry name" value="Topoisomerase I, domain 3"/>
    <property type="match status" value="1"/>
</dbReference>
<keyword evidence="12" id="KW-1185">Reference proteome</keyword>
<dbReference type="PANTHER" id="PTHR11390">
    <property type="entry name" value="PROKARYOTIC DNA TOPOISOMERASE"/>
    <property type="match status" value="1"/>
</dbReference>
<dbReference type="InterPro" id="IPR013825">
    <property type="entry name" value="Topo_IA_cen_sub2"/>
</dbReference>
<dbReference type="Proteomes" id="UP001497392">
    <property type="component" value="Unassembled WGS sequence"/>
</dbReference>
<dbReference type="SMART" id="SM00493">
    <property type="entry name" value="TOPRIM"/>
    <property type="match status" value="1"/>
</dbReference>
<keyword evidence="4 7" id="KW-0799">Topoisomerase</keyword>
<dbReference type="InterPro" id="IPR000380">
    <property type="entry name" value="Topo_IA"/>
</dbReference>
<evidence type="ECO:0000259" key="10">
    <source>
        <dbReference type="PROSITE" id="PS52039"/>
    </source>
</evidence>
<dbReference type="EC" id="5.6.2.1" evidence="3 7"/>
<dbReference type="InterPro" id="IPR013824">
    <property type="entry name" value="Topo_IA_cen_sub1"/>
</dbReference>
<comment type="catalytic activity">
    <reaction evidence="1 7">
        <text>ATP-independent breakage of single-stranded DNA, followed by passage and rejoining.</text>
        <dbReference type="EC" id="5.6.2.1"/>
    </reaction>
</comment>
<dbReference type="Pfam" id="PF01131">
    <property type="entry name" value="Topoisom_bac"/>
    <property type="match status" value="1"/>
</dbReference>
<dbReference type="InterPro" id="IPR003602">
    <property type="entry name" value="Topo_IA_DNA-bd_dom"/>
</dbReference>
<feature type="region of interest" description="Disordered" evidence="8">
    <location>
        <begin position="825"/>
        <end position="848"/>
    </location>
</feature>
<dbReference type="EMBL" id="CAXHTA020000020">
    <property type="protein sequence ID" value="CAL5229256.1"/>
    <property type="molecule type" value="Genomic_DNA"/>
</dbReference>
<dbReference type="InterPro" id="IPR013497">
    <property type="entry name" value="Topo_IA_cen"/>
</dbReference>
<comment type="similarity">
    <text evidence="2 7">Belongs to the type IA topoisomerase family.</text>
</comment>
<evidence type="ECO:0000256" key="8">
    <source>
        <dbReference type="SAM" id="MobiDB-lite"/>
    </source>
</evidence>
<keyword evidence="5 7" id="KW-0238">DNA-binding</keyword>
<evidence type="ECO:0000256" key="6">
    <source>
        <dbReference type="ARBA" id="ARBA00023235"/>
    </source>
</evidence>
<evidence type="ECO:0000256" key="7">
    <source>
        <dbReference type="RuleBase" id="RU362092"/>
    </source>
</evidence>
<name>A0ABP1GER5_9CHLO</name>
<evidence type="ECO:0000256" key="4">
    <source>
        <dbReference type="ARBA" id="ARBA00023029"/>
    </source>
</evidence>
<dbReference type="CDD" id="cd00186">
    <property type="entry name" value="TOP1Ac"/>
    <property type="match status" value="1"/>
</dbReference>
<evidence type="ECO:0000256" key="3">
    <source>
        <dbReference type="ARBA" id="ARBA00012891"/>
    </source>
</evidence>
<keyword evidence="6 7" id="KW-0413">Isomerase</keyword>
<sequence>MSCTVLMVAEKPSLAQSIANILSSGRAHSRRSFLEVHEWNGSFRGRIANFRMTSVIGHVLSIDFPAKFQNWETTDPASLFDAPTIRSEANPKAHVCKHLQQEARGCTHLVLWLDCDREGENICFEVIDNTVKWMARSAGQQIFRARFSAISAPDITAAMDKLGEPNKCEALAVDARQELDLKVGVAFTRFQTRYFQGKYGNLDASVISYGPCQTPTLTFAVQRHQVITAFQPEDFWSIRPHISKAGQRIDLEWARGRLFDQDAAQLFQVLVKEARGMRCTGVTTKEERRQRPHGLNTVEMLKIASSGLGMAPAQAMRIAESLYTSGYLSYPRTESSGYPPGFDFEEVLVEMRRHPIWGEYAQHLMSNFVPPKGGHDAGDHPPITPVASATEHELGGGDMWRLYDYVARHFLGSLSPDCTFARTTATFSAGHEAFSASGTSPKRPGFTAIMPWRAVEGKPLPPLQEGESLPITEVDLKQGKTSPPDYLTESELIGLMEKHGIGTDASIAVHINNICERNYVGIQTGRKVVPTELGITLVRGYQLIDPELCLPQVRAHVEQQIGLIAEGKAEKEAVVLHTLDQFAQKFRHFVTKIARMDALFEASFSPLASSGKVLGKCGKCLRYMKLISIRPMRLYCPTCEEVLNLPQGGTVKLYKGLECPLDGYEIVLFSLSGPDGKTYALCPFCYNNPPFEGALKVSGQGAGGKAGMPCTLCPHSGCPHSFLRMGITACPECDDGTVVLDPVSGPKWRLDCNQCSFLIYLPETLHSAKLSKKHCPECDSSMLRLDFRKGASSLPDGATDITACVICDEQIAKLCTAKHGRSYVNRRHRGGRGGRGRRGRGRGRKNENPLLSFRDF</sequence>
<dbReference type="Gene3D" id="1.10.460.10">
    <property type="entry name" value="Topoisomerase I, domain 2"/>
    <property type="match status" value="1"/>
</dbReference>
<evidence type="ECO:0000313" key="12">
    <source>
        <dbReference type="Proteomes" id="UP001497392"/>
    </source>
</evidence>
<dbReference type="InterPro" id="IPR034144">
    <property type="entry name" value="TOPRIM_TopoIII"/>
</dbReference>
<feature type="domain" description="Topo IA-type catalytic" evidence="10">
    <location>
        <begin position="166"/>
        <end position="586"/>
    </location>
</feature>
<evidence type="ECO:0000313" key="11">
    <source>
        <dbReference type="EMBL" id="CAL5229256.1"/>
    </source>
</evidence>
<protein>
    <recommendedName>
        <fullName evidence="3 7">DNA topoisomerase</fullName>
        <ecNumber evidence="3 7">5.6.2.1</ecNumber>
    </recommendedName>
</protein>
<dbReference type="InterPro" id="IPR013826">
    <property type="entry name" value="Topo_IA_cen_sub3"/>
</dbReference>
<dbReference type="InterPro" id="IPR023405">
    <property type="entry name" value="Topo_IA_core_domain"/>
</dbReference>
<dbReference type="SMART" id="SM00437">
    <property type="entry name" value="TOP1Ac"/>
    <property type="match status" value="1"/>
</dbReference>
<dbReference type="Gene3D" id="3.40.50.140">
    <property type="match status" value="1"/>
</dbReference>
<dbReference type="PROSITE" id="PS50880">
    <property type="entry name" value="TOPRIM"/>
    <property type="match status" value="1"/>
</dbReference>
<evidence type="ECO:0000259" key="9">
    <source>
        <dbReference type="PROSITE" id="PS50880"/>
    </source>
</evidence>
<comment type="function">
    <text evidence="7">Introduces a single-strand break via transesterification at a target site in duplex DNA. Releases the supercoiling and torsional tension of DNA introduced during the DNA replication and transcription by transiently cleaving and rejoining one strand of the DNA duplex. The scissile phosphodiester is attacked by the catalytic tyrosine of the enzyme, resulting in the formation of a DNA-(5'-phosphotyrosyl)-enzyme intermediate and the expulsion of a 3'-OH DNA strand.</text>
</comment>
<dbReference type="PRINTS" id="PR00417">
    <property type="entry name" value="PRTPISMRASEI"/>
</dbReference>
<dbReference type="CDD" id="cd03362">
    <property type="entry name" value="TOPRIM_TopoIA_TopoIII"/>
    <property type="match status" value="1"/>
</dbReference>
<comment type="caution">
    <text evidence="11">The sequence shown here is derived from an EMBL/GenBank/DDBJ whole genome shotgun (WGS) entry which is preliminary data.</text>
</comment>
<dbReference type="InterPro" id="IPR056452">
    <property type="entry name" value="Zn_ribbon_TOP3B"/>
</dbReference>
<dbReference type="PROSITE" id="PS52039">
    <property type="entry name" value="TOPO_IA_2"/>
    <property type="match status" value="1"/>
</dbReference>
<dbReference type="SUPFAM" id="SSF56712">
    <property type="entry name" value="Prokaryotic type I DNA topoisomerase"/>
    <property type="match status" value="1"/>
</dbReference>
<dbReference type="PROSITE" id="PS00396">
    <property type="entry name" value="TOPO_IA_1"/>
    <property type="match status" value="1"/>
</dbReference>
<gene>
    <name evidence="11" type="primary">g12546</name>
    <name evidence="11" type="ORF">VP750_LOCUS11162</name>
</gene>
<proteinExistence type="inferred from homology"/>
<reference evidence="11 12" key="1">
    <citation type="submission" date="2024-06" db="EMBL/GenBank/DDBJ databases">
        <authorList>
            <person name="Kraege A."/>
            <person name="Thomma B."/>
        </authorList>
    </citation>
    <scope>NUCLEOTIDE SEQUENCE [LARGE SCALE GENOMIC DNA]</scope>
</reference>
<evidence type="ECO:0000256" key="2">
    <source>
        <dbReference type="ARBA" id="ARBA00009446"/>
    </source>
</evidence>
<dbReference type="Gene3D" id="1.10.290.10">
    <property type="entry name" value="Topoisomerase I, domain 4"/>
    <property type="match status" value="1"/>
</dbReference>